<dbReference type="PATRIC" id="fig|662477.6.peg.2723"/>
<keyword evidence="1" id="KW-0862">Zinc</keyword>
<dbReference type="OrthoDB" id="189856at2157"/>
<keyword evidence="4" id="KW-1185">Reference proteome</keyword>
<dbReference type="PROSITE" id="PS50966">
    <property type="entry name" value="ZF_SWIM"/>
    <property type="match status" value="1"/>
</dbReference>
<dbReference type="AlphaFoldDB" id="M0J5M9"/>
<evidence type="ECO:0000259" key="2">
    <source>
        <dbReference type="PROSITE" id="PS50966"/>
    </source>
</evidence>
<accession>M0J5M9</accession>
<dbReference type="InterPro" id="IPR007527">
    <property type="entry name" value="Znf_SWIM"/>
</dbReference>
<dbReference type="EMBL" id="AOLQ01000057">
    <property type="protein sequence ID" value="EMA04276.1"/>
    <property type="molecule type" value="Genomic_DNA"/>
</dbReference>
<comment type="caution">
    <text evidence="3">The sequence shown here is derived from an EMBL/GenBank/DDBJ whole genome shotgun (WGS) entry which is preliminary data.</text>
</comment>
<dbReference type="Pfam" id="PF04434">
    <property type="entry name" value="SWIM"/>
    <property type="match status" value="1"/>
</dbReference>
<protein>
    <submittedName>
        <fullName evidence="3">Zinc finger SWIM domain protein</fullName>
    </submittedName>
</protein>
<evidence type="ECO:0000313" key="3">
    <source>
        <dbReference type="EMBL" id="EMA04276.1"/>
    </source>
</evidence>
<evidence type="ECO:0000256" key="1">
    <source>
        <dbReference type="PROSITE-ProRule" id="PRU00325"/>
    </source>
</evidence>
<feature type="domain" description="SWIM-type" evidence="2">
    <location>
        <begin position="48"/>
        <end position="84"/>
    </location>
</feature>
<dbReference type="Proteomes" id="UP000011534">
    <property type="component" value="Unassembled WGS sequence"/>
</dbReference>
<keyword evidence="1" id="KW-0863">Zinc-finger</keyword>
<evidence type="ECO:0000313" key="4">
    <source>
        <dbReference type="Proteomes" id="UP000011534"/>
    </source>
</evidence>
<proteinExistence type="predicted"/>
<name>M0J5M9_HALVA</name>
<organism evidence="3 4">
    <name type="scientific">Haloarcula vallismortis ATCC 29715</name>
    <dbReference type="NCBI Taxonomy" id="662477"/>
    <lineage>
        <taxon>Archaea</taxon>
        <taxon>Methanobacteriati</taxon>
        <taxon>Methanobacteriota</taxon>
        <taxon>Stenosarchaea group</taxon>
        <taxon>Halobacteria</taxon>
        <taxon>Halobacteriales</taxon>
        <taxon>Haloarculaceae</taxon>
        <taxon>Haloarcula</taxon>
    </lineage>
</organism>
<reference evidence="3 4" key="1">
    <citation type="journal article" date="2014" name="PLoS Genet.">
        <title>Phylogenetically driven sequencing of extremely halophilic archaea reveals strategies for static and dynamic osmo-response.</title>
        <authorList>
            <person name="Becker E.A."/>
            <person name="Seitzer P.M."/>
            <person name="Tritt A."/>
            <person name="Larsen D."/>
            <person name="Krusor M."/>
            <person name="Yao A.I."/>
            <person name="Wu D."/>
            <person name="Madern D."/>
            <person name="Eisen J.A."/>
            <person name="Darling A.E."/>
            <person name="Facciotti M.T."/>
        </authorList>
    </citation>
    <scope>NUCLEOTIDE SEQUENCE [LARGE SCALE GENOMIC DNA]</scope>
    <source>
        <strain evidence="3 4">ATCC 29715</strain>
    </source>
</reference>
<sequence length="241" mass="26401">MQTNALAALDCSEETEKRAQWEGFEFAVDGDVVQVRNTSHDDPSEHTYDVQLDDQDVPASCTCPAYEYHAGACKHMAAVAIREPVLEAARSARISGPDPTPATDGGIIEAGDDGVILEASTGPAYLDVDAEAAAAAIHDYYRYTCATHDCLGYVPAVRNDDGELAVSRGGLIRYPDRGQWERPSVLVDDVPRYHQFTRPTWRSDEDWREVVAERVRTTIVLGGETYRVDAEAIAAALREEA</sequence>
<gene>
    <name evidence="3" type="ORF">C437_13987</name>
</gene>
<keyword evidence="1" id="KW-0479">Metal-binding</keyword>
<dbReference type="GO" id="GO:0008270">
    <property type="term" value="F:zinc ion binding"/>
    <property type="evidence" value="ECO:0007669"/>
    <property type="project" value="UniProtKB-KW"/>
</dbReference>
<dbReference type="RefSeq" id="WP_004517574.1">
    <property type="nucleotide sequence ID" value="NZ_AOLQ01000057.1"/>
</dbReference>